<comment type="caution">
    <text evidence="2">The sequence shown here is derived from an EMBL/GenBank/DDBJ whole genome shotgun (WGS) entry which is preliminary data.</text>
</comment>
<evidence type="ECO:0000313" key="3">
    <source>
        <dbReference type="Proteomes" id="UP001196413"/>
    </source>
</evidence>
<sequence>MEEKEFLINDLLKKNASHNSKLQLEDNDVSNVNFSENGTLNGNVSTDSSDSLVELNTLLASQIAQLKKERARFNDDLAAALQTNNELRSQLENAIEEAAALREQRTATDVFSLELKDYEKKKVPQSSNTPRISNEGPTERVTYLAILYIARRRTLPSLCDVCEEEEILKQARSQIEC</sequence>
<evidence type="ECO:0000256" key="1">
    <source>
        <dbReference type="SAM" id="Coils"/>
    </source>
</evidence>
<keyword evidence="1" id="KW-0175">Coiled coil</keyword>
<evidence type="ECO:0000313" key="2">
    <source>
        <dbReference type="EMBL" id="KAJ1357859.1"/>
    </source>
</evidence>
<accession>A0AAD5N1L1</accession>
<reference evidence="2" key="1">
    <citation type="submission" date="2021-06" db="EMBL/GenBank/DDBJ databases">
        <title>Parelaphostrongylus tenuis whole genome reference sequence.</title>
        <authorList>
            <person name="Garwood T.J."/>
            <person name="Larsen P.A."/>
            <person name="Fountain-Jones N.M."/>
            <person name="Garbe J.R."/>
            <person name="Macchietto M.G."/>
            <person name="Kania S.A."/>
            <person name="Gerhold R.W."/>
            <person name="Richards J.E."/>
            <person name="Wolf T.M."/>
        </authorList>
    </citation>
    <scope>NUCLEOTIDE SEQUENCE</scope>
    <source>
        <strain evidence="2">MNPRO001-30</strain>
        <tissue evidence="2">Meninges</tissue>
    </source>
</reference>
<dbReference type="Proteomes" id="UP001196413">
    <property type="component" value="Unassembled WGS sequence"/>
</dbReference>
<name>A0AAD5N1L1_PARTN</name>
<proteinExistence type="predicted"/>
<feature type="coiled-coil region" evidence="1">
    <location>
        <begin position="63"/>
        <end position="104"/>
    </location>
</feature>
<keyword evidence="3" id="KW-1185">Reference proteome</keyword>
<organism evidence="2 3">
    <name type="scientific">Parelaphostrongylus tenuis</name>
    <name type="common">Meningeal worm</name>
    <dbReference type="NCBI Taxonomy" id="148309"/>
    <lineage>
        <taxon>Eukaryota</taxon>
        <taxon>Metazoa</taxon>
        <taxon>Ecdysozoa</taxon>
        <taxon>Nematoda</taxon>
        <taxon>Chromadorea</taxon>
        <taxon>Rhabditida</taxon>
        <taxon>Rhabditina</taxon>
        <taxon>Rhabditomorpha</taxon>
        <taxon>Strongyloidea</taxon>
        <taxon>Metastrongylidae</taxon>
        <taxon>Parelaphostrongylus</taxon>
    </lineage>
</organism>
<gene>
    <name evidence="2" type="ORF">KIN20_016116</name>
</gene>
<protein>
    <submittedName>
        <fullName evidence="2">Uncharacterized protein</fullName>
    </submittedName>
</protein>
<dbReference type="AlphaFoldDB" id="A0AAD5N1L1"/>
<dbReference type="EMBL" id="JAHQIW010003251">
    <property type="protein sequence ID" value="KAJ1357859.1"/>
    <property type="molecule type" value="Genomic_DNA"/>
</dbReference>